<name>A0A0L8BZX5_ENSAD</name>
<dbReference type="EMBL" id="LGAP01000003">
    <property type="protein sequence ID" value="KOF20236.1"/>
    <property type="molecule type" value="Genomic_DNA"/>
</dbReference>
<gene>
    <name evidence="2" type="ORF">AC244_09025</name>
</gene>
<accession>A0A0L8BZX5</accession>
<proteinExistence type="predicted"/>
<dbReference type="Proteomes" id="UP000037425">
    <property type="component" value="Unassembled WGS sequence"/>
</dbReference>
<keyword evidence="1" id="KW-0472">Membrane</keyword>
<feature type="transmembrane region" description="Helical" evidence="1">
    <location>
        <begin position="37"/>
        <end position="62"/>
    </location>
</feature>
<keyword evidence="1" id="KW-1133">Transmembrane helix</keyword>
<sequence>MLTHRLRLSVATFRDRLPIGLCLCKHIRMLFVALRRFLLSLVLLGIVFGPVSVGAAASAMALPGEMQMAAMPGMDNPDDMSCCPEKKPVQKSDCGSACPLALICSSSILVHEPRTDGWRVNLAWHGLSHDLLQESHLPSALVEPPARPPKA</sequence>
<comment type="caution">
    <text evidence="2">The sequence shown here is derived from an EMBL/GenBank/DDBJ whole genome shotgun (WGS) entry which is preliminary data.</text>
</comment>
<reference evidence="3" key="1">
    <citation type="submission" date="2015-07" db="EMBL/GenBank/DDBJ databases">
        <title>Whole genome sequence of an Ensifer adhaerens strain isolated from a cave pool in the Wind Cave National Park.</title>
        <authorList>
            <person name="Eng W.W.H."/>
            <person name="Gan H.M."/>
            <person name="Barton H.A."/>
            <person name="Savka M.A."/>
        </authorList>
    </citation>
    <scope>NUCLEOTIDE SEQUENCE [LARGE SCALE GENOMIC DNA]</scope>
    <source>
        <strain evidence="3">SD006</strain>
    </source>
</reference>
<dbReference type="AlphaFoldDB" id="A0A0L8BZX5"/>
<evidence type="ECO:0000313" key="3">
    <source>
        <dbReference type="Proteomes" id="UP000037425"/>
    </source>
</evidence>
<evidence type="ECO:0000313" key="2">
    <source>
        <dbReference type="EMBL" id="KOF20236.1"/>
    </source>
</evidence>
<keyword evidence="1" id="KW-0812">Transmembrane</keyword>
<protein>
    <submittedName>
        <fullName evidence="2">Uncharacterized protein</fullName>
    </submittedName>
</protein>
<dbReference type="OrthoDB" id="8403094at2"/>
<organism evidence="2 3">
    <name type="scientific">Ensifer adhaerens</name>
    <name type="common">Sinorhizobium morelense</name>
    <dbReference type="NCBI Taxonomy" id="106592"/>
    <lineage>
        <taxon>Bacteria</taxon>
        <taxon>Pseudomonadati</taxon>
        <taxon>Pseudomonadota</taxon>
        <taxon>Alphaproteobacteria</taxon>
        <taxon>Hyphomicrobiales</taxon>
        <taxon>Rhizobiaceae</taxon>
        <taxon>Sinorhizobium/Ensifer group</taxon>
        <taxon>Ensifer</taxon>
    </lineage>
</organism>
<dbReference type="PATRIC" id="fig|106592.7.peg.4553"/>
<evidence type="ECO:0000256" key="1">
    <source>
        <dbReference type="SAM" id="Phobius"/>
    </source>
</evidence>